<organism evidence="1 2">
    <name type="scientific">Streblomastix strix</name>
    <dbReference type="NCBI Taxonomy" id="222440"/>
    <lineage>
        <taxon>Eukaryota</taxon>
        <taxon>Metamonada</taxon>
        <taxon>Preaxostyla</taxon>
        <taxon>Oxymonadida</taxon>
        <taxon>Streblomastigidae</taxon>
        <taxon>Streblomastix</taxon>
    </lineage>
</organism>
<evidence type="ECO:0000313" key="1">
    <source>
        <dbReference type="EMBL" id="KAA6402163.1"/>
    </source>
</evidence>
<dbReference type="AlphaFoldDB" id="A0A5J4X594"/>
<name>A0A5J4X594_9EUKA</name>
<accession>A0A5J4X594</accession>
<proteinExistence type="predicted"/>
<evidence type="ECO:0000313" key="2">
    <source>
        <dbReference type="Proteomes" id="UP000324800"/>
    </source>
</evidence>
<sequence length="189" mass="21360">MQHSDQISGYMAMGEAVLNILVLALQQEVRLLVLWFKLARLSGTVVTTQETAATAVNFNEKDDITDEQDVPIVQGEQLYIPTDLLRFWLGFSTAYGSLQSIMPVSNIKATLLTFAMPQYPIWFFLDLFHNFNLVIDQQHVIPAPYEALILVANGQMFNCFVDQDVVVRVMFDDNPDPQVLSLEVIDEMG</sequence>
<gene>
    <name evidence="1" type="ORF">EZS28_002312</name>
</gene>
<comment type="caution">
    <text evidence="1">The sequence shown here is derived from an EMBL/GenBank/DDBJ whole genome shotgun (WGS) entry which is preliminary data.</text>
</comment>
<dbReference type="EMBL" id="SNRW01000277">
    <property type="protein sequence ID" value="KAA6402163.1"/>
    <property type="molecule type" value="Genomic_DNA"/>
</dbReference>
<protein>
    <submittedName>
        <fullName evidence="1">Uncharacterized protein</fullName>
    </submittedName>
</protein>
<dbReference type="Proteomes" id="UP000324800">
    <property type="component" value="Unassembled WGS sequence"/>
</dbReference>
<reference evidence="1 2" key="1">
    <citation type="submission" date="2019-03" db="EMBL/GenBank/DDBJ databases">
        <title>Single cell metagenomics reveals metabolic interactions within the superorganism composed of flagellate Streblomastix strix and complex community of Bacteroidetes bacteria on its surface.</title>
        <authorList>
            <person name="Treitli S.C."/>
            <person name="Kolisko M."/>
            <person name="Husnik F."/>
            <person name="Keeling P."/>
            <person name="Hampl V."/>
        </authorList>
    </citation>
    <scope>NUCLEOTIDE SEQUENCE [LARGE SCALE GENOMIC DNA]</scope>
    <source>
        <strain evidence="1">ST1C</strain>
    </source>
</reference>